<accession>A0AAV9RI11</accession>
<dbReference type="GO" id="GO:0003676">
    <property type="term" value="F:nucleic acid binding"/>
    <property type="evidence" value="ECO:0007669"/>
    <property type="project" value="InterPro"/>
</dbReference>
<evidence type="ECO:0000259" key="2">
    <source>
        <dbReference type="SMART" id="SM00477"/>
    </source>
</evidence>
<evidence type="ECO:0008006" key="6">
    <source>
        <dbReference type="Google" id="ProtNLM"/>
    </source>
</evidence>
<keyword evidence="5" id="KW-1185">Reference proteome</keyword>
<proteinExistence type="predicted"/>
<evidence type="ECO:0000256" key="1">
    <source>
        <dbReference type="SAM" id="MobiDB-lite"/>
    </source>
</evidence>
<feature type="domain" description="ENPP1-3/EXOG-like endonuclease/phosphodiesterase" evidence="2">
    <location>
        <begin position="10"/>
        <end position="160"/>
    </location>
</feature>
<dbReference type="PANTHER" id="PTHR21472:SF18">
    <property type="entry name" value="ENDONUCLEASE DOMAIN-CONTAINING 1 PROTEIN"/>
    <property type="match status" value="1"/>
</dbReference>
<dbReference type="Pfam" id="PF01223">
    <property type="entry name" value="Endonuclease_NS"/>
    <property type="match status" value="1"/>
</dbReference>
<comment type="caution">
    <text evidence="4">The sequence shown here is derived from an EMBL/GenBank/DDBJ whole genome shotgun (WGS) entry which is preliminary data.</text>
</comment>
<gene>
    <name evidence="4" type="ORF">CRENBAI_022034</name>
</gene>
<dbReference type="InterPro" id="IPR044925">
    <property type="entry name" value="His-Me_finger_sf"/>
</dbReference>
<dbReference type="EMBL" id="JAHHUM010001791">
    <property type="protein sequence ID" value="KAK5608669.1"/>
    <property type="molecule type" value="Genomic_DNA"/>
</dbReference>
<dbReference type="GO" id="GO:0046872">
    <property type="term" value="F:metal ion binding"/>
    <property type="evidence" value="ECO:0007669"/>
    <property type="project" value="InterPro"/>
</dbReference>
<dbReference type="InterPro" id="IPR020821">
    <property type="entry name" value="ENPP1-3/EXOG-like_nuc-like"/>
</dbReference>
<name>A0AAV9RI11_9TELE</name>
<feature type="domain" description="DNA/RNA non-specific endonuclease/pyrophosphatase/phosphodiesterase" evidence="3">
    <location>
        <begin position="3"/>
        <end position="203"/>
    </location>
</feature>
<reference evidence="4 5" key="1">
    <citation type="submission" date="2021-06" db="EMBL/GenBank/DDBJ databases">
        <authorList>
            <person name="Palmer J.M."/>
        </authorList>
    </citation>
    <scope>NUCLEOTIDE SEQUENCE [LARGE SCALE GENOMIC DNA]</scope>
    <source>
        <strain evidence="4 5">MEX-2019</strain>
        <tissue evidence="4">Muscle</tissue>
    </source>
</reference>
<dbReference type="Proteomes" id="UP001311232">
    <property type="component" value="Unassembled WGS sequence"/>
</dbReference>
<evidence type="ECO:0000313" key="4">
    <source>
        <dbReference type="EMBL" id="KAK5608669.1"/>
    </source>
</evidence>
<feature type="region of interest" description="Disordered" evidence="1">
    <location>
        <begin position="1"/>
        <end position="26"/>
    </location>
</feature>
<dbReference type="SMART" id="SM00477">
    <property type="entry name" value="NUC"/>
    <property type="match status" value="1"/>
</dbReference>
<dbReference type="AlphaFoldDB" id="A0AAV9RI11"/>
<dbReference type="Gene3D" id="3.40.570.10">
    <property type="entry name" value="Extracellular Endonuclease, subunit A"/>
    <property type="match status" value="1"/>
</dbReference>
<organism evidence="4 5">
    <name type="scientific">Crenichthys baileyi</name>
    <name type="common">White River springfish</name>
    <dbReference type="NCBI Taxonomy" id="28760"/>
    <lineage>
        <taxon>Eukaryota</taxon>
        <taxon>Metazoa</taxon>
        <taxon>Chordata</taxon>
        <taxon>Craniata</taxon>
        <taxon>Vertebrata</taxon>
        <taxon>Euteleostomi</taxon>
        <taxon>Actinopterygii</taxon>
        <taxon>Neopterygii</taxon>
        <taxon>Teleostei</taxon>
        <taxon>Neoteleostei</taxon>
        <taxon>Acanthomorphata</taxon>
        <taxon>Ovalentaria</taxon>
        <taxon>Atherinomorphae</taxon>
        <taxon>Cyprinodontiformes</taxon>
        <taxon>Goodeidae</taxon>
        <taxon>Crenichthys</taxon>
    </lineage>
</organism>
<dbReference type="InterPro" id="IPR001604">
    <property type="entry name" value="Endo_G_ENPP1-like_dom"/>
</dbReference>
<dbReference type="InterPro" id="IPR044929">
    <property type="entry name" value="DNA/RNA_non-sp_Endonuclease_sf"/>
</dbReference>
<evidence type="ECO:0000259" key="3">
    <source>
        <dbReference type="SMART" id="SM00892"/>
    </source>
</evidence>
<dbReference type="SUPFAM" id="SSF54060">
    <property type="entry name" value="His-Me finger endonucleases"/>
    <property type="match status" value="1"/>
</dbReference>
<dbReference type="GO" id="GO:0016787">
    <property type="term" value="F:hydrolase activity"/>
    <property type="evidence" value="ECO:0007669"/>
    <property type="project" value="InterPro"/>
</dbReference>
<evidence type="ECO:0000313" key="5">
    <source>
        <dbReference type="Proteomes" id="UP001311232"/>
    </source>
</evidence>
<dbReference type="SMART" id="SM00892">
    <property type="entry name" value="Endonuclease_NS"/>
    <property type="match status" value="1"/>
</dbReference>
<dbReference type="InterPro" id="IPR039015">
    <property type="entry name" value="ENDOD1"/>
</dbReference>
<sequence>MFEPQLNDKGNSPEMQPLKMGDTFDNQASLEDYSGSLYTKGHLAPKQHQGTIDDKLATYTLTNIVPQRGDSNAGTWNNLEKEISMRKGSCTGTMHVITGIIPFESDSTAPQNIKKMKNKVFAPEYMWSAYCCTAFKSDLSKMDEEFFPTYAAVGRNYPDSTDDIVPKDTSVKGTKSGYDVKKMSLKDLEDILRKKLNKEITLFHKDCKAN</sequence>
<dbReference type="PANTHER" id="PTHR21472">
    <property type="entry name" value="ENDONUCLEASE DOMAIN-CONTAINING 1 PROTEIN ENDOD1"/>
    <property type="match status" value="1"/>
</dbReference>
<protein>
    <recommendedName>
        <fullName evidence="6">Endonuclease domain-containing 1 protein</fullName>
    </recommendedName>
</protein>